<keyword evidence="2" id="KW-1185">Reference proteome</keyword>
<name>A0A843TF53_COLES</name>
<accession>A0A843TF53</accession>
<protein>
    <submittedName>
        <fullName evidence="1">Uncharacterized protein</fullName>
    </submittedName>
</protein>
<evidence type="ECO:0000313" key="2">
    <source>
        <dbReference type="Proteomes" id="UP000652761"/>
    </source>
</evidence>
<organism evidence="1 2">
    <name type="scientific">Colocasia esculenta</name>
    <name type="common">Wild taro</name>
    <name type="synonym">Arum esculentum</name>
    <dbReference type="NCBI Taxonomy" id="4460"/>
    <lineage>
        <taxon>Eukaryota</taxon>
        <taxon>Viridiplantae</taxon>
        <taxon>Streptophyta</taxon>
        <taxon>Embryophyta</taxon>
        <taxon>Tracheophyta</taxon>
        <taxon>Spermatophyta</taxon>
        <taxon>Magnoliopsida</taxon>
        <taxon>Liliopsida</taxon>
        <taxon>Araceae</taxon>
        <taxon>Aroideae</taxon>
        <taxon>Colocasieae</taxon>
        <taxon>Colocasia</taxon>
    </lineage>
</organism>
<dbReference type="Proteomes" id="UP000652761">
    <property type="component" value="Unassembled WGS sequence"/>
</dbReference>
<gene>
    <name evidence="1" type="ORF">Taro_001960</name>
</gene>
<evidence type="ECO:0000313" key="1">
    <source>
        <dbReference type="EMBL" id="MQL69675.1"/>
    </source>
</evidence>
<sequence>MSAKDSGGCLSLSLCFTPGCSSGLSLNKGAKRPSSGDEVSSLSSSNGAGRPVCSLTLWWGSLLVTFSRSSSSSEGSKTKEFTRTSISRMGWGFSPRRTMILLRLGESGFSPPRLAGGGIDTILEEKFFYISSNFSTKQFLAFLRSLEHLTEPAFESDFALHLFPRDIFVQRNALGRPGGNIFLQLIDELLQFLEWGSSACSFLVSLLVSFRVAMDLWPALLFERYSLGRGDYATLPF</sequence>
<reference evidence="1" key="1">
    <citation type="submission" date="2017-07" db="EMBL/GenBank/DDBJ databases">
        <title>Taro Niue Genome Assembly and Annotation.</title>
        <authorList>
            <person name="Atibalentja N."/>
            <person name="Keating K."/>
            <person name="Fields C.J."/>
        </authorList>
    </citation>
    <scope>NUCLEOTIDE SEQUENCE</scope>
    <source>
        <strain evidence="1">Niue_2</strain>
        <tissue evidence="1">Leaf</tissue>
    </source>
</reference>
<dbReference type="EMBL" id="NMUH01000044">
    <property type="protein sequence ID" value="MQL69675.1"/>
    <property type="molecule type" value="Genomic_DNA"/>
</dbReference>
<comment type="caution">
    <text evidence="1">The sequence shown here is derived from an EMBL/GenBank/DDBJ whole genome shotgun (WGS) entry which is preliminary data.</text>
</comment>
<dbReference type="AlphaFoldDB" id="A0A843TF53"/>
<proteinExistence type="predicted"/>